<dbReference type="OrthoDB" id="1875751at2759"/>
<proteinExistence type="predicted"/>
<dbReference type="VEuPathDB" id="CryptoDB:Vbra_17056"/>
<evidence type="ECO:0000313" key="7">
    <source>
        <dbReference type="Proteomes" id="UP000041254"/>
    </source>
</evidence>
<evidence type="ECO:0000256" key="2">
    <source>
        <dbReference type="ARBA" id="ARBA00022884"/>
    </source>
</evidence>
<dbReference type="OMA" id="LQDEHTI"/>
<dbReference type="InterPro" id="IPR035979">
    <property type="entry name" value="RBD_domain_sf"/>
</dbReference>
<protein>
    <recommendedName>
        <fullName evidence="5">RRM domain-containing protein</fullName>
    </recommendedName>
</protein>
<dbReference type="Proteomes" id="UP000041254">
    <property type="component" value="Unassembled WGS sequence"/>
</dbReference>
<dbReference type="GO" id="GO:0006417">
    <property type="term" value="P:regulation of translation"/>
    <property type="evidence" value="ECO:0007669"/>
    <property type="project" value="TreeGrafter"/>
</dbReference>
<feature type="domain" description="RRM" evidence="5">
    <location>
        <begin position="104"/>
        <end position="171"/>
    </location>
</feature>
<dbReference type="GO" id="GO:0003729">
    <property type="term" value="F:mRNA binding"/>
    <property type="evidence" value="ECO:0007669"/>
    <property type="project" value="TreeGrafter"/>
</dbReference>
<keyword evidence="2 3" id="KW-0694">RNA-binding</keyword>
<keyword evidence="1" id="KW-0677">Repeat</keyword>
<dbReference type="SUPFAM" id="SSF54928">
    <property type="entry name" value="RNA-binding domain, RBD"/>
    <property type="match status" value="2"/>
</dbReference>
<gene>
    <name evidence="6" type="ORF">Vbra_17056</name>
</gene>
<reference evidence="6 7" key="1">
    <citation type="submission" date="2014-11" db="EMBL/GenBank/DDBJ databases">
        <authorList>
            <person name="Zhu J."/>
            <person name="Qi W."/>
            <person name="Song R."/>
        </authorList>
    </citation>
    <scope>NUCLEOTIDE SEQUENCE [LARGE SCALE GENOMIC DNA]</scope>
</reference>
<dbReference type="InterPro" id="IPR012677">
    <property type="entry name" value="Nucleotide-bd_a/b_plait_sf"/>
</dbReference>
<dbReference type="Gene3D" id="3.30.70.330">
    <property type="match status" value="2"/>
</dbReference>
<evidence type="ECO:0000259" key="5">
    <source>
        <dbReference type="PROSITE" id="PS50102"/>
    </source>
</evidence>
<dbReference type="PROSITE" id="PS50102">
    <property type="entry name" value="RRM"/>
    <property type="match status" value="2"/>
</dbReference>
<dbReference type="SMART" id="SM00360">
    <property type="entry name" value="RRM"/>
    <property type="match status" value="2"/>
</dbReference>
<evidence type="ECO:0000256" key="4">
    <source>
        <dbReference type="SAM" id="MobiDB-lite"/>
    </source>
</evidence>
<dbReference type="STRING" id="1169540.A0A0G4G506"/>
<dbReference type="AlphaFoldDB" id="A0A0G4G506"/>
<organism evidence="6 7">
    <name type="scientific">Vitrella brassicaformis (strain CCMP3155)</name>
    <dbReference type="NCBI Taxonomy" id="1169540"/>
    <lineage>
        <taxon>Eukaryota</taxon>
        <taxon>Sar</taxon>
        <taxon>Alveolata</taxon>
        <taxon>Colpodellida</taxon>
        <taxon>Vitrellaceae</taxon>
        <taxon>Vitrella</taxon>
    </lineage>
</organism>
<keyword evidence="7" id="KW-1185">Reference proteome</keyword>
<accession>A0A0G4G506</accession>
<dbReference type="Pfam" id="PF00076">
    <property type="entry name" value="RRM_1"/>
    <property type="match status" value="2"/>
</dbReference>
<name>A0A0G4G506_VITBC</name>
<evidence type="ECO:0000256" key="1">
    <source>
        <dbReference type="ARBA" id="ARBA00022737"/>
    </source>
</evidence>
<dbReference type="PANTHER" id="PTHR48032">
    <property type="entry name" value="RNA-BINDING PROTEIN MUSASHI HOMOLOG RBP6"/>
    <property type="match status" value="1"/>
</dbReference>
<dbReference type="InParanoid" id="A0A0G4G506"/>
<feature type="region of interest" description="Disordered" evidence="4">
    <location>
        <begin position="177"/>
        <end position="198"/>
    </location>
</feature>
<dbReference type="EMBL" id="CDMY01000570">
    <property type="protein sequence ID" value="CEM23488.1"/>
    <property type="molecule type" value="Genomic_DNA"/>
</dbReference>
<feature type="domain" description="RRM" evidence="5">
    <location>
        <begin position="11"/>
        <end position="93"/>
    </location>
</feature>
<dbReference type="InterPro" id="IPR000504">
    <property type="entry name" value="RRM_dom"/>
</dbReference>
<evidence type="ECO:0000313" key="6">
    <source>
        <dbReference type="EMBL" id="CEM23488.1"/>
    </source>
</evidence>
<evidence type="ECO:0000256" key="3">
    <source>
        <dbReference type="PROSITE-ProRule" id="PRU00176"/>
    </source>
</evidence>
<sequence>MVMDDLNKNPSKMFIGGLGQETSSEGLREHFSKYGEIADCAVVMDRRVGRSRGFGFVTFVDTKAVEHAMIDRHKIDGVLVECRRALPRDEARQAAPHDSVNNPCKLFVGGLPEDLQEEEFRGYFERRYGKVKDAVLAYDKTNHRPRGFGFIVFENPDHAEAACGSHTIKGRAQCEAKHAVPRDAPGPRGRRPFDDDRFKRDWYEPQFRGGGPYSAAPRPRGGPLYDAYSYDGYGGGYGMGMGMGGGYGYAAYGGFPAPAYGPGFPPAAVAGAAYPPNVAYAGYAGSMAPPMPMAPPVGGPTGMVAPTVLSAPTMPAAYGAAPMAPIAATQQLGAAAAGGVGGAPGGYGPARPAAGGRGVRASPY</sequence>
<dbReference type="PANTHER" id="PTHR48032:SF6">
    <property type="entry name" value="RNA-BINDING (RRM_RBD_RNP MOTIFS) FAMILY PROTEIN"/>
    <property type="match status" value="1"/>
</dbReference>